<dbReference type="GO" id="GO:0006633">
    <property type="term" value="P:fatty acid biosynthetic process"/>
    <property type="evidence" value="ECO:0007669"/>
    <property type="project" value="InterPro"/>
</dbReference>
<keyword evidence="6" id="KW-0045">Antibiotic biosynthesis</keyword>
<dbReference type="GO" id="GO:0008897">
    <property type="term" value="F:holo-[acyl-carrier-protein] synthase activity"/>
    <property type="evidence" value="ECO:0007669"/>
    <property type="project" value="InterPro"/>
</dbReference>
<comment type="similarity">
    <text evidence="2">Belongs to the P-Pant transferase superfamily. Gsp/Sfp/HetI/AcpT family.</text>
</comment>
<dbReference type="SUPFAM" id="SSF56214">
    <property type="entry name" value="4'-phosphopantetheinyl transferase"/>
    <property type="match status" value="2"/>
</dbReference>
<dbReference type="OrthoDB" id="9808281at2"/>
<dbReference type="NCBIfam" id="TIGR00556">
    <property type="entry name" value="pantethn_trn"/>
    <property type="match status" value="1"/>
</dbReference>
<name>A0A172ZG41_9BACL</name>
<comment type="cofactor">
    <cofactor evidence="1">
        <name>Mg(2+)</name>
        <dbReference type="ChEBI" id="CHEBI:18420"/>
    </cofactor>
</comment>
<keyword evidence="4" id="KW-0479">Metal-binding</keyword>
<dbReference type="InterPro" id="IPR055066">
    <property type="entry name" value="AASDHPPT_N"/>
</dbReference>
<evidence type="ECO:0000256" key="1">
    <source>
        <dbReference type="ARBA" id="ARBA00001946"/>
    </source>
</evidence>
<evidence type="ECO:0000259" key="7">
    <source>
        <dbReference type="Pfam" id="PF01648"/>
    </source>
</evidence>
<evidence type="ECO:0000256" key="5">
    <source>
        <dbReference type="ARBA" id="ARBA00022842"/>
    </source>
</evidence>
<dbReference type="InterPro" id="IPR008278">
    <property type="entry name" value="4-PPantetheinyl_Trfase_dom"/>
</dbReference>
<reference evidence="9 10" key="2">
    <citation type="journal article" date="2016" name="Int. J. Syst. Evol. Microbiol.">
        <title>Paenibacillus bovis sp. nov., isolated from raw yak (Bos grunniens) milk.</title>
        <authorList>
            <person name="Gao C."/>
            <person name="Han J."/>
            <person name="Liu Z."/>
            <person name="Xu X."/>
            <person name="Hang F."/>
            <person name="Wu Z."/>
        </authorList>
    </citation>
    <scope>NUCLEOTIDE SEQUENCE [LARGE SCALE GENOMIC DNA]</scope>
    <source>
        <strain evidence="9 10">BD3526</strain>
    </source>
</reference>
<dbReference type="Pfam" id="PF01648">
    <property type="entry name" value="ACPS"/>
    <property type="match status" value="1"/>
</dbReference>
<reference evidence="10" key="1">
    <citation type="submission" date="2015-10" db="EMBL/GenBank/DDBJ databases">
        <title>Genome of Paenibacillus bovis sp. nov.</title>
        <authorList>
            <person name="Wu Z."/>
            <person name="Gao C."/>
            <person name="Liu Z."/>
            <person name="Zheng H."/>
        </authorList>
    </citation>
    <scope>NUCLEOTIDE SEQUENCE [LARGE SCALE GENOMIC DNA]</scope>
    <source>
        <strain evidence="10">BD3526</strain>
    </source>
</reference>
<evidence type="ECO:0000313" key="9">
    <source>
        <dbReference type="EMBL" id="ANF96237.1"/>
    </source>
</evidence>
<evidence type="ECO:0000256" key="2">
    <source>
        <dbReference type="ARBA" id="ARBA00010990"/>
    </source>
</evidence>
<gene>
    <name evidence="9" type="ORF">AR543_09660</name>
</gene>
<evidence type="ECO:0000313" key="10">
    <source>
        <dbReference type="Proteomes" id="UP000078148"/>
    </source>
</evidence>
<dbReference type="GO" id="GO:0019878">
    <property type="term" value="P:lysine biosynthetic process via aminoadipic acid"/>
    <property type="evidence" value="ECO:0007669"/>
    <property type="project" value="TreeGrafter"/>
</dbReference>
<keyword evidence="3" id="KW-0808">Transferase</keyword>
<evidence type="ECO:0000256" key="3">
    <source>
        <dbReference type="ARBA" id="ARBA00022679"/>
    </source>
</evidence>
<feature type="domain" description="4'-phosphopantetheinyl transferase N-terminal" evidence="8">
    <location>
        <begin position="22"/>
        <end position="99"/>
    </location>
</feature>
<dbReference type="Gene3D" id="3.90.470.20">
    <property type="entry name" value="4'-phosphopantetheinyl transferase domain"/>
    <property type="match status" value="2"/>
</dbReference>
<dbReference type="KEGG" id="pbv:AR543_09660"/>
<dbReference type="AlphaFoldDB" id="A0A172ZG41"/>
<keyword evidence="10" id="KW-1185">Reference proteome</keyword>
<accession>A0A172ZG41</accession>
<proteinExistence type="inferred from homology"/>
<dbReference type="GO" id="GO:0005829">
    <property type="term" value="C:cytosol"/>
    <property type="evidence" value="ECO:0007669"/>
    <property type="project" value="TreeGrafter"/>
</dbReference>
<dbReference type="GO" id="GO:0000287">
    <property type="term" value="F:magnesium ion binding"/>
    <property type="evidence" value="ECO:0007669"/>
    <property type="project" value="InterPro"/>
</dbReference>
<evidence type="ECO:0000259" key="8">
    <source>
        <dbReference type="Pfam" id="PF22624"/>
    </source>
</evidence>
<dbReference type="RefSeq" id="WP_060533916.1">
    <property type="nucleotide sequence ID" value="NZ_CP013023.1"/>
</dbReference>
<sequence>MITVTGVYVPDLIPEDGMERLREAVSEERKQASLKFYRQQDAQRSLIGEALLLQILRQRYHLSADSVSFAKNAYGKPYLDEYPDIYFNISHAGDWIVCADGTVPVGIDIEQVRPIDFAIAERFFTASEYQLLTKAPPQQQLQLFYTLWTLKESYIKYIGKGLSVPLDSFAIDIADNGTAQLCPPRPDEDSSGSWEDHAGQICYFRKIMVDANYQLAICAAEALGPKPLVMLDWQELLPDA</sequence>
<dbReference type="InterPro" id="IPR004568">
    <property type="entry name" value="Ppantetheine-prot_Trfase_dom"/>
</dbReference>
<dbReference type="STRING" id="1616788.AR543_09660"/>
<organism evidence="9 10">
    <name type="scientific">Paenibacillus bovis</name>
    <dbReference type="NCBI Taxonomy" id="1616788"/>
    <lineage>
        <taxon>Bacteria</taxon>
        <taxon>Bacillati</taxon>
        <taxon>Bacillota</taxon>
        <taxon>Bacilli</taxon>
        <taxon>Bacillales</taxon>
        <taxon>Paenibacillaceae</taxon>
        <taxon>Paenibacillus</taxon>
    </lineage>
</organism>
<protein>
    <submittedName>
        <fullName evidence="9">Uncharacterized protein</fullName>
    </submittedName>
</protein>
<dbReference type="InterPro" id="IPR050559">
    <property type="entry name" value="P-Pant_transferase_sf"/>
</dbReference>
<evidence type="ECO:0000256" key="4">
    <source>
        <dbReference type="ARBA" id="ARBA00022723"/>
    </source>
</evidence>
<dbReference type="Proteomes" id="UP000078148">
    <property type="component" value="Chromosome"/>
</dbReference>
<keyword evidence="5" id="KW-0460">Magnesium</keyword>
<dbReference type="PANTHER" id="PTHR12215">
    <property type="entry name" value="PHOSPHOPANTETHEINE TRANSFERASE"/>
    <property type="match status" value="1"/>
</dbReference>
<dbReference type="Pfam" id="PF22624">
    <property type="entry name" value="AASDHPPT_N"/>
    <property type="match status" value="1"/>
</dbReference>
<feature type="domain" description="4'-phosphopantetheinyl transferase" evidence="7">
    <location>
        <begin position="104"/>
        <end position="218"/>
    </location>
</feature>
<dbReference type="GO" id="GO:0017000">
    <property type="term" value="P:antibiotic biosynthetic process"/>
    <property type="evidence" value="ECO:0007669"/>
    <property type="project" value="UniProtKB-KW"/>
</dbReference>
<dbReference type="InterPro" id="IPR037143">
    <property type="entry name" value="4-PPantetheinyl_Trfase_dom_sf"/>
</dbReference>
<evidence type="ECO:0000256" key="6">
    <source>
        <dbReference type="ARBA" id="ARBA00023194"/>
    </source>
</evidence>
<dbReference type="PANTHER" id="PTHR12215:SF10">
    <property type="entry name" value="L-AMINOADIPATE-SEMIALDEHYDE DEHYDROGENASE-PHOSPHOPANTETHEINYL TRANSFERASE"/>
    <property type="match status" value="1"/>
</dbReference>
<dbReference type="EMBL" id="CP013023">
    <property type="protein sequence ID" value="ANF96237.1"/>
    <property type="molecule type" value="Genomic_DNA"/>
</dbReference>